<reference evidence="1 2" key="1">
    <citation type="submission" date="2023-06" db="EMBL/GenBank/DDBJ databases">
        <authorList>
            <person name="Ham H."/>
            <person name="Park D.S."/>
        </authorList>
    </citation>
    <scope>NUCLEOTIDE SEQUENCE [LARGE SCALE GENOMIC DNA]</scope>
    <source>
        <strain evidence="1 2">KACC 17005</strain>
    </source>
</reference>
<dbReference type="RefSeq" id="WP_017437924.1">
    <property type="nucleotide sequence ID" value="NZ_CP023687.1"/>
</dbReference>
<dbReference type="GeneID" id="79793245"/>
<name>A0ABY9AK98_PARCI</name>
<gene>
    <name evidence="1" type="ORF">QRO08_16155</name>
</gene>
<accession>A0ABY9AK98</accession>
<dbReference type="Proteomes" id="UP001242732">
    <property type="component" value="Chromosome"/>
</dbReference>
<evidence type="ECO:0000313" key="1">
    <source>
        <dbReference type="EMBL" id="WIY47361.1"/>
    </source>
</evidence>
<dbReference type="EMBL" id="CP127363">
    <property type="protein sequence ID" value="WIY47361.1"/>
    <property type="molecule type" value="Genomic_DNA"/>
</dbReference>
<sequence length="659" mass="68422">MASLTWISGARSILGLSGDGWFSFRVPGGVAGVVAGLNNTDRSADPDEILHALSFSAGRVRVLESGIARTAWTGYSSDETFYIVRAGGKVFYCRGNGETRVDGLPFALPGTLIYASSAPSLYGVFLDASLLGGTDSIDDADLHRIESGGAAYVAMPPMLVRASQEQHAEARVSFEPMTVRLGPPDAEPVLLQFQPMSISASQGDYASALVSLEPMAVFAAQGTSVEGTEVSFPAMVVYAAGGVEVPASVDVSMLPMAVNASQDEHNEAVIAFPALLVASEGETLELPAFRVTLPAFGGASYYADIEAIGLGSDAISDASYILVEERIAAADAAAPSVSDEVIVSDAGFGADFLAHGLQVLMEETGAGADEATTRDPWLLLEDGAVGIDAAALAVRSTMVLEEPAQGADSTLLSLSEVAEGVGAGDEEAYAAEPTMALEDVGLGEDAVDVTAQTTTADAEDAAACSDEVQVHATSLVQVSEGGEGADELLMIDRGLIAWVMNTETGGVSWYDGWAFTDMAVVDGKVFAVGPEGLAVVGGSLDSKETIPARVQYGFTDFSGFTDSGAPKNSGTGKKRVVGLWYGYAADGLLNATVETYGQGYGPFTYAMQPRSAAQPRNNRVVPGRGLNSRYWRIGIANVGGAGFRVSSIEAEVAESKRRL</sequence>
<protein>
    <submittedName>
        <fullName evidence="1">Uncharacterized protein</fullName>
    </submittedName>
</protein>
<keyword evidence="2" id="KW-1185">Reference proteome</keyword>
<organism evidence="1 2">
    <name type="scientific">Paracidovorax citrulli</name>
    <name type="common">Acidovorax citrulli</name>
    <dbReference type="NCBI Taxonomy" id="80869"/>
    <lineage>
        <taxon>Bacteria</taxon>
        <taxon>Pseudomonadati</taxon>
        <taxon>Pseudomonadota</taxon>
        <taxon>Betaproteobacteria</taxon>
        <taxon>Burkholderiales</taxon>
        <taxon>Comamonadaceae</taxon>
        <taxon>Paracidovorax</taxon>
    </lineage>
</organism>
<evidence type="ECO:0000313" key="2">
    <source>
        <dbReference type="Proteomes" id="UP001242732"/>
    </source>
</evidence>
<proteinExistence type="predicted"/>